<proteinExistence type="predicted"/>
<comment type="caution">
    <text evidence="1">The sequence shown here is derived from an EMBL/GenBank/DDBJ whole genome shotgun (WGS) entry which is preliminary data.</text>
</comment>
<sequence>MSNGTFLVVLPDRQKKELEKGILDFLYTNGYLESFEAFKRESSNMEFTPDPKDRYHHILAKKWNSISRLQKK</sequence>
<organism evidence="1 2">
    <name type="scientific">Spiromyces aspiralis</name>
    <dbReference type="NCBI Taxonomy" id="68401"/>
    <lineage>
        <taxon>Eukaryota</taxon>
        <taxon>Fungi</taxon>
        <taxon>Fungi incertae sedis</taxon>
        <taxon>Zoopagomycota</taxon>
        <taxon>Kickxellomycotina</taxon>
        <taxon>Kickxellomycetes</taxon>
        <taxon>Kickxellales</taxon>
        <taxon>Kickxellaceae</taxon>
        <taxon>Spiromyces</taxon>
    </lineage>
</organism>
<evidence type="ECO:0000313" key="2">
    <source>
        <dbReference type="Proteomes" id="UP001145114"/>
    </source>
</evidence>
<keyword evidence="2" id="KW-1185">Reference proteome</keyword>
<protein>
    <submittedName>
        <fullName evidence="1">Lissencephaly-1</fullName>
    </submittedName>
</protein>
<name>A0ACC1HT44_9FUNG</name>
<dbReference type="Proteomes" id="UP001145114">
    <property type="component" value="Unassembled WGS sequence"/>
</dbReference>
<evidence type="ECO:0000313" key="1">
    <source>
        <dbReference type="EMBL" id="KAJ1679412.1"/>
    </source>
</evidence>
<reference evidence="1" key="1">
    <citation type="submission" date="2022-06" db="EMBL/GenBank/DDBJ databases">
        <title>Phylogenomic reconstructions and comparative analyses of Kickxellomycotina fungi.</title>
        <authorList>
            <person name="Reynolds N.K."/>
            <person name="Stajich J.E."/>
            <person name="Barry K."/>
            <person name="Grigoriev I.V."/>
            <person name="Crous P."/>
            <person name="Smith M.E."/>
        </authorList>
    </citation>
    <scope>NUCLEOTIDE SEQUENCE</scope>
    <source>
        <strain evidence="1">RSA 2271</strain>
    </source>
</reference>
<accession>A0ACC1HT44</accession>
<dbReference type="EMBL" id="JAMZIH010000399">
    <property type="protein sequence ID" value="KAJ1679412.1"/>
    <property type="molecule type" value="Genomic_DNA"/>
</dbReference>
<feature type="non-terminal residue" evidence="1">
    <location>
        <position position="72"/>
    </location>
</feature>
<gene>
    <name evidence="1" type="primary">LIS1_1</name>
    <name evidence="1" type="ORF">EV182_002102</name>
</gene>